<protein>
    <submittedName>
        <fullName evidence="5">DNA recombination protein RmuC</fullName>
    </submittedName>
</protein>
<feature type="coiled-coil region" evidence="3">
    <location>
        <begin position="24"/>
        <end position="104"/>
    </location>
</feature>
<evidence type="ECO:0000256" key="2">
    <source>
        <dbReference type="ARBA" id="ARBA00023172"/>
    </source>
</evidence>
<dbReference type="GO" id="GO:0006310">
    <property type="term" value="P:DNA recombination"/>
    <property type="evidence" value="ECO:0007669"/>
    <property type="project" value="UniProtKB-KW"/>
</dbReference>
<keyword evidence="2" id="KW-0233">DNA recombination</keyword>
<keyword evidence="4" id="KW-0472">Membrane</keyword>
<proteinExistence type="predicted"/>
<dbReference type="InterPro" id="IPR003798">
    <property type="entry name" value="DNA_recombination_RmuC"/>
</dbReference>
<feature type="coiled-coil region" evidence="3">
    <location>
        <begin position="150"/>
        <end position="177"/>
    </location>
</feature>
<keyword evidence="1 3" id="KW-0175">Coiled coil</keyword>
<dbReference type="Pfam" id="PF02646">
    <property type="entry name" value="RmuC"/>
    <property type="match status" value="1"/>
</dbReference>
<dbReference type="AlphaFoldDB" id="A0A1W1BP73"/>
<gene>
    <name evidence="5" type="ORF">MNB_SM-6-1542</name>
</gene>
<keyword evidence="4" id="KW-0812">Transmembrane</keyword>
<dbReference type="PANTHER" id="PTHR30563:SF0">
    <property type="entry name" value="DNA RECOMBINATION PROTEIN RMUC"/>
    <property type="match status" value="1"/>
</dbReference>
<dbReference type="EMBL" id="FPHK01000016">
    <property type="protein sequence ID" value="SFV55339.1"/>
    <property type="molecule type" value="Genomic_DNA"/>
</dbReference>
<dbReference type="PANTHER" id="PTHR30563">
    <property type="entry name" value="DNA RECOMBINATION PROTEIN RMUC"/>
    <property type="match status" value="1"/>
</dbReference>
<organism evidence="5">
    <name type="scientific">hydrothermal vent metagenome</name>
    <dbReference type="NCBI Taxonomy" id="652676"/>
    <lineage>
        <taxon>unclassified sequences</taxon>
        <taxon>metagenomes</taxon>
        <taxon>ecological metagenomes</taxon>
    </lineage>
</organism>
<evidence type="ECO:0000256" key="3">
    <source>
        <dbReference type="SAM" id="Coils"/>
    </source>
</evidence>
<evidence type="ECO:0000256" key="1">
    <source>
        <dbReference type="ARBA" id="ARBA00023054"/>
    </source>
</evidence>
<accession>A0A1W1BP73</accession>
<name>A0A1W1BP73_9ZZZZ</name>
<evidence type="ECO:0000256" key="4">
    <source>
        <dbReference type="SAM" id="Phobius"/>
    </source>
</evidence>
<reference evidence="5" key="1">
    <citation type="submission" date="2016-10" db="EMBL/GenBank/DDBJ databases">
        <authorList>
            <person name="de Groot N.N."/>
        </authorList>
    </citation>
    <scope>NUCLEOTIDE SEQUENCE</scope>
</reference>
<keyword evidence="4" id="KW-1133">Transmembrane helix</keyword>
<evidence type="ECO:0000313" key="5">
    <source>
        <dbReference type="EMBL" id="SFV55339.1"/>
    </source>
</evidence>
<feature type="transmembrane region" description="Helical" evidence="4">
    <location>
        <begin position="6"/>
        <end position="25"/>
    </location>
</feature>
<sequence length="429" mass="49311">MELNIYMIATAISSLLFLVILFLYLKTKEQNAQLRKYAQDLQDKITFLEEQNSSLEGANSELSIENAVLQSKYDQETASSQEKLKLLQDAKDELSREFKNLSNQIFEDKSKQFSSLNKEQLELLLKPFREQISNFSKASREQFEVELKDRHLLKNELEHLKAMNQQLAQEALNLTKALKGENKTQGNWGELVLENILEQSGLREGVEYELQATLKSEEGRSYRPDVIIHMPQERDIIVDSKVSLSAYERFVNEEDPALKAKYLKEHIASISAHIKELSAKKYDKLEGVNTLDFVLMFMPIEGAFLLALEQDGEFFKRAYENNILVVSPSTLLVTLRTIEHIWRTQRQEEHAKQIAKEAEAMVEKLVGFVEELQKVGVQLQRAQDAYDTAFNRLKSGKGNVIKRAQNIVKLGLKPKKSLPIKSEEDEDEN</sequence>